<keyword evidence="1" id="KW-0472">Membrane</keyword>
<sequence length="197" mass="21388">MRERSGFTLTEFLVVIVIASMIALAVIYALSSGGKSFVKNQEIDNISVSVPNILYSMSREIREAGYINLQKNPIAIVNPNVVCAQGSSGYISFNLDIPTSQNPDGTGTYSVVKYQLQNGNLSRCVNNTNCTTLNPPNVVFTDFSPTLGTVNSSVNFVPNQTDSSGNYNIVQIGITAKLKSGNNSYTFTKEVKLRNVQ</sequence>
<dbReference type="NCBIfam" id="TIGR02532">
    <property type="entry name" value="IV_pilin_GFxxxE"/>
    <property type="match status" value="1"/>
</dbReference>
<keyword evidence="1" id="KW-1133">Transmembrane helix</keyword>
<protein>
    <recommendedName>
        <fullName evidence="4">Prepilin-type N-terminal cleavage/methylation domain-containing protein</fullName>
    </recommendedName>
</protein>
<dbReference type="HOGENOM" id="CLU_1383605_0_0_9"/>
<dbReference type="OrthoDB" id="13713at2"/>
<dbReference type="EMBL" id="CP002690">
    <property type="protein sequence ID" value="AEE15020.1"/>
    <property type="molecule type" value="Genomic_DNA"/>
</dbReference>
<organism evidence="2 3">
    <name type="scientific">Thermodesulfobium narugense DSM 14796</name>
    <dbReference type="NCBI Taxonomy" id="747365"/>
    <lineage>
        <taxon>Bacteria</taxon>
        <taxon>Pseudomonadati</taxon>
        <taxon>Thermodesulfobiota</taxon>
        <taxon>Thermodesulfobiia</taxon>
        <taxon>Thermodesulfobiales</taxon>
        <taxon>Thermodesulfobiaceae</taxon>
        <taxon>Thermodesulfobium</taxon>
    </lineage>
</organism>
<dbReference type="InterPro" id="IPR012902">
    <property type="entry name" value="N_methyl_site"/>
</dbReference>
<dbReference type="eggNOG" id="COG2165">
    <property type="taxonomic scope" value="Bacteria"/>
</dbReference>
<keyword evidence="1" id="KW-0812">Transmembrane</keyword>
<keyword evidence="3" id="KW-1185">Reference proteome</keyword>
<proteinExistence type="predicted"/>
<evidence type="ECO:0000313" key="2">
    <source>
        <dbReference type="EMBL" id="AEE15020.1"/>
    </source>
</evidence>
<dbReference type="Proteomes" id="UP000011765">
    <property type="component" value="Chromosome"/>
</dbReference>
<feature type="transmembrane region" description="Helical" evidence="1">
    <location>
        <begin position="12"/>
        <end position="31"/>
    </location>
</feature>
<dbReference type="Pfam" id="PF07963">
    <property type="entry name" value="N_methyl"/>
    <property type="match status" value="1"/>
</dbReference>
<name>M1E8L3_9BACT</name>
<dbReference type="STRING" id="747365.Thena_1405"/>
<gene>
    <name evidence="2" type="ORF">Thena_1405</name>
</gene>
<dbReference type="AlphaFoldDB" id="M1E8L3"/>
<reference evidence="2 3" key="1">
    <citation type="submission" date="2011-04" db="EMBL/GenBank/DDBJ databases">
        <title>The complete genome of Thermodesulfobium narugense DSM 14796.</title>
        <authorList>
            <consortium name="US DOE Joint Genome Institute (JGI-PGF)"/>
            <person name="Lucas S."/>
            <person name="Han J."/>
            <person name="Lapidus A."/>
            <person name="Bruce D."/>
            <person name="Goodwin L."/>
            <person name="Pitluck S."/>
            <person name="Peters L."/>
            <person name="Kyrpides N."/>
            <person name="Mavromatis K."/>
            <person name="Pagani I."/>
            <person name="Ivanova N."/>
            <person name="Ovchinnikova G."/>
            <person name="Zhang X."/>
            <person name="Saunders L."/>
            <person name="Detter J.C."/>
            <person name="Tapia R."/>
            <person name="Han C."/>
            <person name="Land M."/>
            <person name="Hauser L."/>
            <person name="Markowitz V."/>
            <person name="Cheng J.-F."/>
            <person name="Hugenholtz P."/>
            <person name="Woyke T."/>
            <person name="Wu D."/>
            <person name="Spring S."/>
            <person name="Schroeder M."/>
            <person name="Brambilla E."/>
            <person name="Klenk H.-P."/>
            <person name="Eisen J.A."/>
        </authorList>
    </citation>
    <scope>NUCLEOTIDE SEQUENCE [LARGE SCALE GENOMIC DNA]</scope>
    <source>
        <strain evidence="2 3">DSM 14796</strain>
    </source>
</reference>
<dbReference type="KEGG" id="tnr:Thena_1405"/>
<evidence type="ECO:0000256" key="1">
    <source>
        <dbReference type="SAM" id="Phobius"/>
    </source>
</evidence>
<evidence type="ECO:0000313" key="3">
    <source>
        <dbReference type="Proteomes" id="UP000011765"/>
    </source>
</evidence>
<dbReference type="RefSeq" id="WP_013756741.1">
    <property type="nucleotide sequence ID" value="NC_015499.1"/>
</dbReference>
<evidence type="ECO:0008006" key="4">
    <source>
        <dbReference type="Google" id="ProtNLM"/>
    </source>
</evidence>
<accession>M1E8L3</accession>